<dbReference type="Gene3D" id="2.40.50.140">
    <property type="entry name" value="Nucleic acid-binding proteins"/>
    <property type="match status" value="1"/>
</dbReference>
<dbReference type="Proteomes" id="UP000035648">
    <property type="component" value="Chromosome"/>
</dbReference>
<dbReference type="InterPro" id="IPR012340">
    <property type="entry name" value="NA-bd_OB-fold"/>
</dbReference>
<evidence type="ECO:0000256" key="1">
    <source>
        <dbReference type="ARBA" id="ARBA00004496"/>
    </source>
</evidence>
<dbReference type="STRING" id="1618337.UT28_C0001G0263"/>
<dbReference type="Gene3D" id="3.30.930.10">
    <property type="entry name" value="Bira Bifunctional Protein, Domain 2"/>
    <property type="match status" value="1"/>
</dbReference>
<dbReference type="GO" id="GO:0003723">
    <property type="term" value="F:RNA binding"/>
    <property type="evidence" value="ECO:0007669"/>
    <property type="project" value="TreeGrafter"/>
</dbReference>
<feature type="binding site" evidence="9">
    <location>
        <position position="362"/>
    </location>
    <ligand>
        <name>ATP</name>
        <dbReference type="ChEBI" id="CHEBI:30616"/>
    </ligand>
</feature>
<keyword evidence="5 9" id="KW-0547">Nucleotide-binding</keyword>
<dbReference type="SUPFAM" id="SSF55681">
    <property type="entry name" value="Class II aaRS and biotin synthetases"/>
    <property type="match status" value="1"/>
</dbReference>
<comment type="caution">
    <text evidence="9">Lacks conserved residue(s) required for the propagation of feature annotation.</text>
</comment>
<evidence type="ECO:0000256" key="9">
    <source>
        <dbReference type="HAMAP-Rule" id="MF_02075"/>
    </source>
</evidence>
<evidence type="ECO:0000256" key="7">
    <source>
        <dbReference type="ARBA" id="ARBA00022917"/>
    </source>
</evidence>
<keyword evidence="8 9" id="KW-0030">Aminoacyl-tRNA synthetase</keyword>
<dbReference type="PATRIC" id="fig|1618337.4.peg.261"/>
<feature type="binding site" evidence="9">
    <location>
        <position position="169"/>
    </location>
    <ligand>
        <name>L-aspartate</name>
        <dbReference type="ChEBI" id="CHEBI:29991"/>
    </ligand>
</feature>
<dbReference type="EMBL" id="CP011213">
    <property type="protein sequence ID" value="AKM82074.1"/>
    <property type="molecule type" value="Genomic_DNA"/>
</dbReference>
<evidence type="ECO:0000256" key="5">
    <source>
        <dbReference type="ARBA" id="ARBA00022741"/>
    </source>
</evidence>
<evidence type="ECO:0000256" key="3">
    <source>
        <dbReference type="ARBA" id="ARBA00022490"/>
    </source>
</evidence>
<keyword evidence="3 9" id="KW-0963">Cytoplasm</keyword>
<dbReference type="NCBIfam" id="NF003483">
    <property type="entry name" value="PRK05159.1"/>
    <property type="match status" value="1"/>
</dbReference>
<dbReference type="FunFam" id="3.30.930.10:FF:000038">
    <property type="entry name" value="Aspartate--tRNA ligase"/>
    <property type="match status" value="1"/>
</dbReference>
<gene>
    <name evidence="9 11" type="primary">aspS</name>
    <name evidence="11" type="ORF">UT28_C0001G0263</name>
</gene>
<keyword evidence="4 9" id="KW-0436">Ligase</keyword>
<dbReference type="GO" id="GO:0006422">
    <property type="term" value="P:aspartyl-tRNA aminoacylation"/>
    <property type="evidence" value="ECO:0007669"/>
    <property type="project" value="UniProtKB-UniRule"/>
</dbReference>
<feature type="domain" description="Aminoacyl-transfer RNA synthetases class-II family profile" evidence="10">
    <location>
        <begin position="136"/>
        <end position="439"/>
    </location>
</feature>
<feature type="binding site" evidence="9">
    <location>
        <position position="369"/>
    </location>
    <ligand>
        <name>L-aspartate</name>
        <dbReference type="ChEBI" id="CHEBI:29991"/>
    </ligand>
</feature>
<dbReference type="SUPFAM" id="SSF50249">
    <property type="entry name" value="Nucleic acid-binding proteins"/>
    <property type="match status" value="1"/>
</dbReference>
<dbReference type="InterPro" id="IPR004364">
    <property type="entry name" value="Aa-tRNA-synt_II"/>
</dbReference>
<keyword evidence="6 9" id="KW-0067">ATP-binding</keyword>
<dbReference type="Pfam" id="PF00152">
    <property type="entry name" value="tRNA-synt_2"/>
    <property type="match status" value="1"/>
</dbReference>
<dbReference type="GO" id="GO:0004815">
    <property type="term" value="F:aspartate-tRNA ligase activity"/>
    <property type="evidence" value="ECO:0007669"/>
    <property type="project" value="UniProtKB-UniRule"/>
</dbReference>
<dbReference type="InterPro" id="IPR004365">
    <property type="entry name" value="NA-bd_OB_tRNA"/>
</dbReference>
<dbReference type="EC" id="6.1.1.12" evidence="9"/>
<evidence type="ECO:0000256" key="2">
    <source>
        <dbReference type="ARBA" id="ARBA00005312"/>
    </source>
</evidence>
<dbReference type="InterPro" id="IPR006195">
    <property type="entry name" value="aa-tRNA-synth_II"/>
</dbReference>
<dbReference type="NCBIfam" id="TIGR00458">
    <property type="entry name" value="aspS_nondisc"/>
    <property type="match status" value="1"/>
</dbReference>
<sequence>MKTRTLISELQEKVGETVTVEGFVEKIRDQKAIQFVILRDITGKVQLVNEREKNAKFADIISSLPIESTIQVAGKVIENSQVKLGGLEIAIDELAVTSTAEPMLPIPVIGQEPIAPEKRMDYRWLDLRRSENLLIFKVQTTIERAMRDFWTKEKFLEIHSPKLMGAPSESGAELFEVKYFDRKAYLAQSPQFYKQMAMAAGFDKIFEIGPVFRADPSATSRHSTEFTGVDMEISYVESHHDVMDLEAKFLKHVLEVVKKEHGDEIKGLFNTEIEIPQLPFPEITMEEAQKIVAESGHKSEAAIKGDLDPEGERIVAKYIKEKEGHDFVFVTDYPASVRAFYHMRDENTGLTKSFDLLYKGVEITTGAQREHRYEILKKQAEEKGVSEESIKFYLEFFRYGVPPHGGLGLGLARLLMIMLNRENIREVTYLFRGMNRLEP</sequence>
<dbReference type="PANTHER" id="PTHR43450:SF1">
    <property type="entry name" value="ASPARTATE--TRNA LIGASE, CYTOPLASMIC"/>
    <property type="match status" value="1"/>
</dbReference>
<dbReference type="Pfam" id="PF01336">
    <property type="entry name" value="tRNA_anti-codon"/>
    <property type="match status" value="1"/>
</dbReference>
<dbReference type="PANTHER" id="PTHR43450">
    <property type="entry name" value="ASPARTYL-TRNA SYNTHETASE"/>
    <property type="match status" value="1"/>
</dbReference>
<dbReference type="GO" id="GO:0005524">
    <property type="term" value="F:ATP binding"/>
    <property type="evidence" value="ECO:0007669"/>
    <property type="project" value="UniProtKB-UniRule"/>
</dbReference>
<feature type="binding site" evidence="9">
    <location>
        <position position="213"/>
    </location>
    <ligand>
        <name>L-aspartate</name>
        <dbReference type="ChEBI" id="CHEBI:29991"/>
    </ligand>
</feature>
<dbReference type="PRINTS" id="PR01042">
    <property type="entry name" value="TRNASYNTHASP"/>
</dbReference>
<name>A0A0G4B2I0_9BACT</name>
<dbReference type="GO" id="GO:0005829">
    <property type="term" value="C:cytosol"/>
    <property type="evidence" value="ECO:0007669"/>
    <property type="project" value="TreeGrafter"/>
</dbReference>
<organism evidence="11 12">
    <name type="scientific">Berkelbacteria bacterium GW2011_GWE1_39_12</name>
    <dbReference type="NCBI Taxonomy" id="1618337"/>
    <lineage>
        <taxon>Bacteria</taxon>
        <taxon>Candidatus Berkelbacteria</taxon>
    </lineage>
</organism>
<evidence type="ECO:0000313" key="12">
    <source>
        <dbReference type="Proteomes" id="UP000035648"/>
    </source>
</evidence>
<evidence type="ECO:0000256" key="6">
    <source>
        <dbReference type="ARBA" id="ARBA00022840"/>
    </source>
</evidence>
<evidence type="ECO:0000256" key="4">
    <source>
        <dbReference type="ARBA" id="ARBA00022598"/>
    </source>
</evidence>
<keyword evidence="7 9" id="KW-0648">Protein biosynthesis</keyword>
<comment type="subunit">
    <text evidence="9">Homodimer.</text>
</comment>
<dbReference type="PROSITE" id="PS50862">
    <property type="entry name" value="AA_TRNA_LIGASE_II"/>
    <property type="match status" value="1"/>
</dbReference>
<evidence type="ECO:0000313" key="11">
    <source>
        <dbReference type="EMBL" id="AKM82074.1"/>
    </source>
</evidence>
<dbReference type="AlphaFoldDB" id="A0A0G4B2I0"/>
<protein>
    <recommendedName>
        <fullName evidence="9">Aspartate--tRNA ligase</fullName>
        <ecNumber evidence="9">6.1.1.12</ecNumber>
    </recommendedName>
    <alternativeName>
        <fullName evidence="9">Aspartyl-tRNA synthetase</fullName>
        <shortName evidence="9">AspRS</shortName>
    </alternativeName>
</protein>
<dbReference type="InterPro" id="IPR004523">
    <property type="entry name" value="Asp-tRNA_synthase_2"/>
</dbReference>
<comment type="catalytic activity">
    <reaction evidence="9">
        <text>tRNA(Asp) + L-aspartate + ATP = L-aspartyl-tRNA(Asp) + AMP + diphosphate</text>
        <dbReference type="Rhea" id="RHEA:19649"/>
        <dbReference type="Rhea" id="RHEA-COMP:9660"/>
        <dbReference type="Rhea" id="RHEA-COMP:9678"/>
        <dbReference type="ChEBI" id="CHEBI:29991"/>
        <dbReference type="ChEBI" id="CHEBI:30616"/>
        <dbReference type="ChEBI" id="CHEBI:33019"/>
        <dbReference type="ChEBI" id="CHEBI:78442"/>
        <dbReference type="ChEBI" id="CHEBI:78516"/>
        <dbReference type="ChEBI" id="CHEBI:456215"/>
        <dbReference type="EC" id="6.1.1.12"/>
    </reaction>
</comment>
<comment type="similarity">
    <text evidence="2 9">Belongs to the class-II aminoacyl-tRNA synthetase family. Type 2 subfamily.</text>
</comment>
<feature type="region of interest" description="Aspartate" evidence="9">
    <location>
        <begin position="191"/>
        <end position="194"/>
    </location>
</feature>
<comment type="subcellular location">
    <subcellularLocation>
        <location evidence="1 9">Cytoplasm</location>
    </subcellularLocation>
</comment>
<evidence type="ECO:0000259" key="10">
    <source>
        <dbReference type="PROSITE" id="PS50862"/>
    </source>
</evidence>
<dbReference type="InterPro" id="IPR002312">
    <property type="entry name" value="Asp/Asn-tRNA-synth_IIb"/>
</dbReference>
<dbReference type="GO" id="GO:0017101">
    <property type="term" value="C:aminoacyl-tRNA synthetase multienzyme complex"/>
    <property type="evidence" value="ECO:0007669"/>
    <property type="project" value="TreeGrafter"/>
</dbReference>
<proteinExistence type="inferred from homology"/>
<reference evidence="11 12" key="1">
    <citation type="journal article" date="2015" name="Nature">
        <title>rRNA introns, odd ribosomes, and small enigmatic genomes across a large radiation of phyla.</title>
        <authorList>
            <person name="Brown C.T."/>
            <person name="Hug L.A."/>
            <person name="Thomas B.C."/>
            <person name="Sharon I."/>
            <person name="Castelle C.J."/>
            <person name="Singh A."/>
            <person name="Wilkins M.J."/>
            <person name="Williams K.H."/>
            <person name="Banfield J.F."/>
        </authorList>
    </citation>
    <scope>NUCLEOTIDE SEQUENCE [LARGE SCALE GENOMIC DNA]</scope>
</reference>
<feature type="binding site" evidence="9">
    <location>
        <position position="365"/>
    </location>
    <ligand>
        <name>L-aspartate</name>
        <dbReference type="ChEBI" id="CHEBI:29991"/>
    </ligand>
</feature>
<comment type="function">
    <text evidence="9">Catalyzes the attachment of L-aspartate to tRNA(Asp) in a two-step reaction: L-aspartate is first activated by ATP to form Asp-AMP and then transferred to the acceptor end of tRNA(Asp).</text>
</comment>
<feature type="binding site" evidence="9">
    <location>
        <begin position="410"/>
        <end position="413"/>
    </location>
    <ligand>
        <name>ATP</name>
        <dbReference type="ChEBI" id="CHEBI:30616"/>
    </ligand>
</feature>
<dbReference type="KEGG" id="bbgw:UT28_C0001G0263"/>
<evidence type="ECO:0000256" key="8">
    <source>
        <dbReference type="ARBA" id="ARBA00023146"/>
    </source>
</evidence>
<dbReference type="InterPro" id="IPR045864">
    <property type="entry name" value="aa-tRNA-synth_II/BPL/LPL"/>
</dbReference>
<accession>A0A0G4B2I0</accession>
<dbReference type="HAMAP" id="MF_02075">
    <property type="entry name" value="Asp_tRNA_synth_type2"/>
    <property type="match status" value="1"/>
</dbReference>